<evidence type="ECO:0000259" key="4">
    <source>
        <dbReference type="Pfam" id="PF01370"/>
    </source>
</evidence>
<keyword evidence="3" id="KW-0520">NAD</keyword>
<organism evidence="5 6">
    <name type="scientific">Nonomuraea mangrovi</name>
    <dbReference type="NCBI Taxonomy" id="2316207"/>
    <lineage>
        <taxon>Bacteria</taxon>
        <taxon>Bacillati</taxon>
        <taxon>Actinomycetota</taxon>
        <taxon>Actinomycetes</taxon>
        <taxon>Streptosporangiales</taxon>
        <taxon>Streptosporangiaceae</taxon>
        <taxon>Nonomuraea</taxon>
    </lineage>
</organism>
<evidence type="ECO:0000313" key="5">
    <source>
        <dbReference type="EMBL" id="MFD1930632.1"/>
    </source>
</evidence>
<dbReference type="InterPro" id="IPR001509">
    <property type="entry name" value="Epimerase_deHydtase"/>
</dbReference>
<protein>
    <submittedName>
        <fullName evidence="5">NAD-dependent epimerase/dehydratase family protein</fullName>
    </submittedName>
</protein>
<evidence type="ECO:0000256" key="3">
    <source>
        <dbReference type="ARBA" id="ARBA00023027"/>
    </source>
</evidence>
<comment type="similarity">
    <text evidence="1">Belongs to the NAD(P)-dependent epimerase/dehydratase family.</text>
</comment>
<keyword evidence="6" id="KW-1185">Reference proteome</keyword>
<reference evidence="6" key="1">
    <citation type="journal article" date="2019" name="Int. J. Syst. Evol. Microbiol.">
        <title>The Global Catalogue of Microorganisms (GCM) 10K type strain sequencing project: providing services to taxonomists for standard genome sequencing and annotation.</title>
        <authorList>
            <consortium name="The Broad Institute Genomics Platform"/>
            <consortium name="The Broad Institute Genome Sequencing Center for Infectious Disease"/>
            <person name="Wu L."/>
            <person name="Ma J."/>
        </authorList>
    </citation>
    <scope>NUCLEOTIDE SEQUENCE [LARGE SCALE GENOMIC DNA]</scope>
    <source>
        <strain evidence="6">ICMP 6774ER</strain>
    </source>
</reference>
<dbReference type="EMBL" id="JBHUFV010000004">
    <property type="protein sequence ID" value="MFD1930632.1"/>
    <property type="molecule type" value="Genomic_DNA"/>
</dbReference>
<accession>A0ABW4SM48</accession>
<evidence type="ECO:0000313" key="6">
    <source>
        <dbReference type="Proteomes" id="UP001597368"/>
    </source>
</evidence>
<dbReference type="RefSeq" id="WP_379569231.1">
    <property type="nucleotide sequence ID" value="NZ_JBHUFV010000004.1"/>
</dbReference>
<name>A0ABW4SM48_9ACTN</name>
<evidence type="ECO:0000256" key="1">
    <source>
        <dbReference type="ARBA" id="ARBA00007637"/>
    </source>
</evidence>
<sequence>MKRVLVTGAAGRIGRAVLDLLDRQGIAANALVLDDPGDLKADLVVEGTATDPQAVRRALEGADAVVHLAAIPTPERHPAEVVFATNTQATYTVLEQAGRAGIRQVCTASSTAISGLPFAARTLHPPYVPVDEEQPSQSADPYALSKQVDELTAQTMARRYGMSVVALRLPYVGGFDERLLDFAERCERDPGLHAAGLWAYLETRDAARACLLGLNPDGFHVITVAAPETLVSHPTEELLRRFHPTTELRRSLPGRTVPLNLTKATAVLGFSAELHV</sequence>
<proteinExistence type="inferred from homology"/>
<dbReference type="Proteomes" id="UP001597368">
    <property type="component" value="Unassembled WGS sequence"/>
</dbReference>
<feature type="domain" description="NAD-dependent epimerase/dehydratase" evidence="4">
    <location>
        <begin position="4"/>
        <end position="174"/>
    </location>
</feature>
<dbReference type="InterPro" id="IPR036291">
    <property type="entry name" value="NAD(P)-bd_dom_sf"/>
</dbReference>
<gene>
    <name evidence="5" type="ORF">ACFSKW_03975</name>
</gene>
<dbReference type="Gene3D" id="3.40.50.720">
    <property type="entry name" value="NAD(P)-binding Rossmann-like Domain"/>
    <property type="match status" value="1"/>
</dbReference>
<keyword evidence="2" id="KW-0560">Oxidoreductase</keyword>
<evidence type="ECO:0000256" key="2">
    <source>
        <dbReference type="ARBA" id="ARBA00023002"/>
    </source>
</evidence>
<dbReference type="SUPFAM" id="SSF51735">
    <property type="entry name" value="NAD(P)-binding Rossmann-fold domains"/>
    <property type="match status" value="1"/>
</dbReference>
<dbReference type="PANTHER" id="PTHR43103">
    <property type="entry name" value="NUCLEOSIDE-DIPHOSPHATE-SUGAR EPIMERASE"/>
    <property type="match status" value="1"/>
</dbReference>
<dbReference type="Pfam" id="PF01370">
    <property type="entry name" value="Epimerase"/>
    <property type="match status" value="1"/>
</dbReference>
<dbReference type="PANTHER" id="PTHR43103:SF5">
    <property type="entry name" value="4-EPIMERASE, PUTATIVE (AFU_ORTHOLOGUE AFUA_7G00360)-RELATED"/>
    <property type="match status" value="1"/>
</dbReference>
<comment type="caution">
    <text evidence="5">The sequence shown here is derived from an EMBL/GenBank/DDBJ whole genome shotgun (WGS) entry which is preliminary data.</text>
</comment>